<name>A0ABD0LSP5_9CAEN</name>
<evidence type="ECO:0000313" key="2">
    <source>
        <dbReference type="Proteomes" id="UP001519460"/>
    </source>
</evidence>
<keyword evidence="2" id="KW-1185">Reference proteome</keyword>
<dbReference type="EMBL" id="JACVVK020000026">
    <property type="protein sequence ID" value="KAK7502472.1"/>
    <property type="molecule type" value="Genomic_DNA"/>
</dbReference>
<comment type="caution">
    <text evidence="1">The sequence shown here is derived from an EMBL/GenBank/DDBJ whole genome shotgun (WGS) entry which is preliminary data.</text>
</comment>
<sequence length="108" mass="11694">MCEVFIPAQTQTDRRQKSAQTEFILDKPAYLASTLNKLDHLGFSRQEANCSATFGSVGCLSLLVLISFSNSPADRGASVGFGSRPVPQKCHLLVNLDNLSLFGHVGRP</sequence>
<dbReference type="AlphaFoldDB" id="A0ABD0LSP5"/>
<gene>
    <name evidence="1" type="ORF">BaRGS_00006425</name>
</gene>
<accession>A0ABD0LSP5</accession>
<protein>
    <submittedName>
        <fullName evidence="1">Uncharacterized protein</fullName>
    </submittedName>
</protein>
<reference evidence="1 2" key="1">
    <citation type="journal article" date="2023" name="Sci. Data">
        <title>Genome assembly of the Korean intertidal mud-creeper Batillaria attramentaria.</title>
        <authorList>
            <person name="Patra A.K."/>
            <person name="Ho P.T."/>
            <person name="Jun S."/>
            <person name="Lee S.J."/>
            <person name="Kim Y."/>
            <person name="Won Y.J."/>
        </authorList>
    </citation>
    <scope>NUCLEOTIDE SEQUENCE [LARGE SCALE GENOMIC DNA]</scope>
    <source>
        <strain evidence="1">Wonlab-2016</strain>
    </source>
</reference>
<organism evidence="1 2">
    <name type="scientific">Batillaria attramentaria</name>
    <dbReference type="NCBI Taxonomy" id="370345"/>
    <lineage>
        <taxon>Eukaryota</taxon>
        <taxon>Metazoa</taxon>
        <taxon>Spiralia</taxon>
        <taxon>Lophotrochozoa</taxon>
        <taxon>Mollusca</taxon>
        <taxon>Gastropoda</taxon>
        <taxon>Caenogastropoda</taxon>
        <taxon>Sorbeoconcha</taxon>
        <taxon>Cerithioidea</taxon>
        <taxon>Batillariidae</taxon>
        <taxon>Batillaria</taxon>
    </lineage>
</organism>
<evidence type="ECO:0000313" key="1">
    <source>
        <dbReference type="EMBL" id="KAK7502472.1"/>
    </source>
</evidence>
<dbReference type="Proteomes" id="UP001519460">
    <property type="component" value="Unassembled WGS sequence"/>
</dbReference>
<proteinExistence type="predicted"/>